<evidence type="ECO:0000256" key="1">
    <source>
        <dbReference type="ARBA" id="ARBA00023125"/>
    </source>
</evidence>
<comment type="caution">
    <text evidence="3">The sequence shown here is derived from an EMBL/GenBank/DDBJ whole genome shotgun (WGS) entry which is preliminary data.</text>
</comment>
<sequence length="71" mass="7929">MENTLARRRMAAGLSQEDLAARTGVSRQTINAIERGRYEPRLALAFRLAETFACRIEDLFTPDAETTGRDG</sequence>
<organism evidence="3 4">
    <name type="scientific">Sanguibacter suaedae</name>
    <dbReference type="NCBI Taxonomy" id="2795737"/>
    <lineage>
        <taxon>Bacteria</taxon>
        <taxon>Bacillati</taxon>
        <taxon>Actinomycetota</taxon>
        <taxon>Actinomycetes</taxon>
        <taxon>Micrococcales</taxon>
        <taxon>Sanguibacteraceae</taxon>
        <taxon>Sanguibacter</taxon>
    </lineage>
</organism>
<feature type="domain" description="HTH cro/C1-type" evidence="2">
    <location>
        <begin position="5"/>
        <end position="59"/>
    </location>
</feature>
<keyword evidence="1" id="KW-0238">DNA-binding</keyword>
<gene>
    <name evidence="3" type="ORF">JAV76_11655</name>
</gene>
<dbReference type="PANTHER" id="PTHR46558:SF4">
    <property type="entry name" value="DNA-BIDING PHAGE PROTEIN"/>
    <property type="match status" value="1"/>
</dbReference>
<keyword evidence="4" id="KW-1185">Reference proteome</keyword>
<dbReference type="EMBL" id="JAEINH010000009">
    <property type="protein sequence ID" value="MBI9115669.1"/>
    <property type="molecule type" value="Genomic_DNA"/>
</dbReference>
<evidence type="ECO:0000313" key="3">
    <source>
        <dbReference type="EMBL" id="MBI9115669.1"/>
    </source>
</evidence>
<dbReference type="Pfam" id="PF01381">
    <property type="entry name" value="HTH_3"/>
    <property type="match status" value="1"/>
</dbReference>
<evidence type="ECO:0000313" key="4">
    <source>
        <dbReference type="Proteomes" id="UP000602087"/>
    </source>
</evidence>
<dbReference type="AlphaFoldDB" id="A0A934I4Y5"/>
<dbReference type="InterPro" id="IPR010982">
    <property type="entry name" value="Lambda_DNA-bd_dom_sf"/>
</dbReference>
<dbReference type="Proteomes" id="UP000602087">
    <property type="component" value="Unassembled WGS sequence"/>
</dbReference>
<dbReference type="RefSeq" id="WP_198734230.1">
    <property type="nucleotide sequence ID" value="NZ_JAEINH010000009.1"/>
</dbReference>
<dbReference type="SUPFAM" id="SSF47413">
    <property type="entry name" value="lambda repressor-like DNA-binding domains"/>
    <property type="match status" value="1"/>
</dbReference>
<dbReference type="Gene3D" id="1.10.260.40">
    <property type="entry name" value="lambda repressor-like DNA-binding domains"/>
    <property type="match status" value="1"/>
</dbReference>
<accession>A0A934I4Y5</accession>
<protein>
    <submittedName>
        <fullName evidence="3">Helix-turn-helix transcriptional regulator</fullName>
    </submittedName>
</protein>
<dbReference type="GO" id="GO:0003677">
    <property type="term" value="F:DNA binding"/>
    <property type="evidence" value="ECO:0007669"/>
    <property type="project" value="UniProtKB-KW"/>
</dbReference>
<dbReference type="PROSITE" id="PS50943">
    <property type="entry name" value="HTH_CROC1"/>
    <property type="match status" value="1"/>
</dbReference>
<name>A0A934I4Y5_9MICO</name>
<proteinExistence type="predicted"/>
<reference evidence="3" key="1">
    <citation type="submission" date="2020-12" db="EMBL/GenBank/DDBJ databases">
        <title>Sanguibacter suaedae sp. nov., isolated from Suaeda aralocaspica.</title>
        <authorList>
            <person name="Ma Q."/>
        </authorList>
    </citation>
    <scope>NUCLEOTIDE SEQUENCE</scope>
    <source>
        <strain evidence="3">YZGR15</strain>
    </source>
</reference>
<dbReference type="PANTHER" id="PTHR46558">
    <property type="entry name" value="TRACRIPTIONAL REGULATORY PROTEIN-RELATED-RELATED"/>
    <property type="match status" value="1"/>
</dbReference>
<dbReference type="SMART" id="SM00530">
    <property type="entry name" value="HTH_XRE"/>
    <property type="match status" value="1"/>
</dbReference>
<dbReference type="CDD" id="cd00093">
    <property type="entry name" value="HTH_XRE"/>
    <property type="match status" value="1"/>
</dbReference>
<evidence type="ECO:0000259" key="2">
    <source>
        <dbReference type="PROSITE" id="PS50943"/>
    </source>
</evidence>
<dbReference type="InterPro" id="IPR001387">
    <property type="entry name" value="Cro/C1-type_HTH"/>
</dbReference>